<keyword evidence="3" id="KW-1185">Reference proteome</keyword>
<evidence type="ECO:0000313" key="3">
    <source>
        <dbReference type="Proteomes" id="UP000094236"/>
    </source>
</evidence>
<sequence length="288" mass="33379">MLILSDFNSSFLSINVAGNTSNVINHSDESYDIPRQLSPNSIWFGTLNKVFIKQQNIKVVISCLSTLESLNKFKSYDEDENILFLIVDPNLKLENFSTDELEIFNKHQIFANRLLNKMILKSDYPSLNNLANSVITSPLTDALSSINHFIRYFKKYYPEYGVLILEDSKDNQLSTLLSTSYLLYNNRRLNSHHGLVMLKQIKNNVNINLLQENPAYDVILKKFWEANYLQNIEHTSHLQNKRSLSMSECEDEDDLSNEEENDNDMPEEQYFENINTTTADSGLKRKKL</sequence>
<evidence type="ECO:0000256" key="1">
    <source>
        <dbReference type="SAM" id="MobiDB-lite"/>
    </source>
</evidence>
<dbReference type="Proteomes" id="UP000094236">
    <property type="component" value="Unassembled WGS sequence"/>
</dbReference>
<evidence type="ECO:0000313" key="2">
    <source>
        <dbReference type="EMBL" id="ODV94956.1"/>
    </source>
</evidence>
<dbReference type="EMBL" id="KV454015">
    <property type="protein sequence ID" value="ODV94956.1"/>
    <property type="molecule type" value="Genomic_DNA"/>
</dbReference>
<gene>
    <name evidence="2" type="ORF">PACTADRAFT_50795</name>
</gene>
<protein>
    <submittedName>
        <fullName evidence="2">Uncharacterized protein</fullName>
    </submittedName>
</protein>
<reference evidence="3" key="1">
    <citation type="submission" date="2016-05" db="EMBL/GenBank/DDBJ databases">
        <title>Comparative genomics of biotechnologically important yeasts.</title>
        <authorList>
            <consortium name="DOE Joint Genome Institute"/>
            <person name="Riley R."/>
            <person name="Haridas S."/>
            <person name="Wolfe K.H."/>
            <person name="Lopes M.R."/>
            <person name="Hittinger C.T."/>
            <person name="Goker M."/>
            <person name="Salamov A."/>
            <person name="Wisecaver J."/>
            <person name="Long T.M."/>
            <person name="Aerts A.L."/>
            <person name="Barry K."/>
            <person name="Choi C."/>
            <person name="Clum A."/>
            <person name="Coughlan A.Y."/>
            <person name="Deshpande S."/>
            <person name="Douglass A.P."/>
            <person name="Hanson S.J."/>
            <person name="Klenk H.-P."/>
            <person name="Labutti K."/>
            <person name="Lapidus A."/>
            <person name="Lindquist E."/>
            <person name="Lipzen A."/>
            <person name="Meier-Kolthoff J.P."/>
            <person name="Ohm R.A."/>
            <person name="Otillar R.P."/>
            <person name="Pangilinan J."/>
            <person name="Peng Y."/>
            <person name="Rokas A."/>
            <person name="Rosa C.A."/>
            <person name="Scheuner C."/>
            <person name="Sibirny A.A."/>
            <person name="Slot J.C."/>
            <person name="Stielow J.B."/>
            <person name="Sun H."/>
            <person name="Kurtzman C.P."/>
            <person name="Blackwell M."/>
            <person name="Grigoriev I.V."/>
            <person name="Jeffries T.W."/>
        </authorList>
    </citation>
    <scope>NUCLEOTIDE SEQUENCE [LARGE SCALE GENOMIC DNA]</scope>
    <source>
        <strain evidence="3">NRRL Y-2460</strain>
    </source>
</reference>
<proteinExistence type="predicted"/>
<accession>A0A1E4TT86</accession>
<feature type="compositionally biased region" description="Acidic residues" evidence="1">
    <location>
        <begin position="248"/>
        <end position="270"/>
    </location>
</feature>
<feature type="region of interest" description="Disordered" evidence="1">
    <location>
        <begin position="240"/>
        <end position="288"/>
    </location>
</feature>
<name>A0A1E4TT86_PACTA</name>
<dbReference type="AlphaFoldDB" id="A0A1E4TT86"/>
<organism evidence="2 3">
    <name type="scientific">Pachysolen tannophilus NRRL Y-2460</name>
    <dbReference type="NCBI Taxonomy" id="669874"/>
    <lineage>
        <taxon>Eukaryota</taxon>
        <taxon>Fungi</taxon>
        <taxon>Dikarya</taxon>
        <taxon>Ascomycota</taxon>
        <taxon>Saccharomycotina</taxon>
        <taxon>Pichiomycetes</taxon>
        <taxon>Pachysolenaceae</taxon>
        <taxon>Pachysolen</taxon>
    </lineage>
</organism>